<dbReference type="InterPro" id="IPR025154">
    <property type="entry name" value="Put_metallopeptidase_dom"/>
</dbReference>
<dbReference type="EMBL" id="JBHFNR010000293">
    <property type="protein sequence ID" value="MFB2898494.1"/>
    <property type="molecule type" value="Genomic_DNA"/>
</dbReference>
<dbReference type="Pfam" id="PF13203">
    <property type="entry name" value="DUF2201_N"/>
    <property type="match status" value="1"/>
</dbReference>
<dbReference type="InterPro" id="IPR001646">
    <property type="entry name" value="5peptide_repeat"/>
</dbReference>
<dbReference type="InterPro" id="IPR018698">
    <property type="entry name" value="VWA-like_dom"/>
</dbReference>
<evidence type="ECO:0000259" key="1">
    <source>
        <dbReference type="Pfam" id="PF09967"/>
    </source>
</evidence>
<keyword evidence="4" id="KW-1185">Reference proteome</keyword>
<dbReference type="PANTHER" id="PTHR38730">
    <property type="entry name" value="SLL7028 PROTEIN"/>
    <property type="match status" value="1"/>
</dbReference>
<evidence type="ECO:0000313" key="4">
    <source>
        <dbReference type="Proteomes" id="UP001576784"/>
    </source>
</evidence>
<dbReference type="SUPFAM" id="SSF141571">
    <property type="entry name" value="Pentapeptide repeat-like"/>
    <property type="match status" value="1"/>
</dbReference>
<proteinExistence type="predicted"/>
<comment type="caution">
    <text evidence="3">The sequence shown here is derived from an EMBL/GenBank/DDBJ whole genome shotgun (WGS) entry which is preliminary data.</text>
</comment>
<feature type="domain" description="VWA-like" evidence="1">
    <location>
        <begin position="249"/>
        <end position="323"/>
    </location>
</feature>
<reference evidence="3 4" key="1">
    <citation type="submission" date="2024-09" db="EMBL/GenBank/DDBJ databases">
        <title>Floridaenema gen nov. (Aerosakkonemataceae, Aerosakkonematales ord. nov., Cyanobacteria) from benthic tropical and subtropical fresh waters, with the description of four new species.</title>
        <authorList>
            <person name="Moretto J.A."/>
            <person name="Berthold D.E."/>
            <person name="Lefler F.W."/>
            <person name="Huang I.-S."/>
            <person name="Laughinghouse H. IV."/>
        </authorList>
    </citation>
    <scope>NUCLEOTIDE SEQUENCE [LARGE SCALE GENOMIC DNA]</scope>
    <source>
        <strain evidence="3 4">BLCC-F50</strain>
    </source>
</reference>
<organism evidence="3 4">
    <name type="scientific">Floridaenema flaviceps BLCC-F50</name>
    <dbReference type="NCBI Taxonomy" id="3153642"/>
    <lineage>
        <taxon>Bacteria</taxon>
        <taxon>Bacillati</taxon>
        <taxon>Cyanobacteriota</taxon>
        <taxon>Cyanophyceae</taxon>
        <taxon>Oscillatoriophycideae</taxon>
        <taxon>Aerosakkonematales</taxon>
        <taxon>Aerosakkonemataceae</taxon>
        <taxon>Floridanema</taxon>
        <taxon>Floridanema flaviceps</taxon>
    </lineage>
</organism>
<gene>
    <name evidence="3" type="ORF">ACE1CI_36730</name>
</gene>
<dbReference type="Gene3D" id="2.160.20.80">
    <property type="entry name" value="E3 ubiquitin-protein ligase SopA"/>
    <property type="match status" value="1"/>
</dbReference>
<name>A0ABV4Y3C5_9CYAN</name>
<dbReference type="Pfam" id="PF09967">
    <property type="entry name" value="DUF2201"/>
    <property type="match status" value="1"/>
</dbReference>
<dbReference type="PANTHER" id="PTHR38730:SF1">
    <property type="entry name" value="SLL7028 PROTEIN"/>
    <property type="match status" value="1"/>
</dbReference>
<dbReference type="Pfam" id="PF00805">
    <property type="entry name" value="Pentapeptide"/>
    <property type="match status" value="2"/>
</dbReference>
<dbReference type="RefSeq" id="WP_413268096.1">
    <property type="nucleotide sequence ID" value="NZ_JBHFNR010000293.1"/>
</dbReference>
<evidence type="ECO:0000259" key="2">
    <source>
        <dbReference type="Pfam" id="PF13203"/>
    </source>
</evidence>
<accession>A0ABV4Y3C5</accession>
<feature type="domain" description="Putative metallopeptidase" evidence="2">
    <location>
        <begin position="10"/>
        <end position="223"/>
    </location>
</feature>
<evidence type="ECO:0000313" key="3">
    <source>
        <dbReference type="EMBL" id="MFB2898494.1"/>
    </source>
</evidence>
<dbReference type="Proteomes" id="UP001576784">
    <property type="component" value="Unassembled WGS sequence"/>
</dbReference>
<protein>
    <submittedName>
        <fullName evidence="3">Pentapeptide repeat-containing protein</fullName>
    </submittedName>
</protein>
<sequence length="436" mass="48532">MSKEIELEKRISGSLLRLQTRSPFFATLALFTHIRITQRVPIAATDGQDIFINPEFVRSLSNPDLDGLLLHEVLHAALLHVVRRQAREHKLWNIAADIVVNGMVAQQEGMTLPKGSIRDPKLEHLSVEEIYEILQKNSCCYCLKLLDLWEPSDEGGDCLGSNSKTALETHWRNAMQQAITIARSSQNQGSIPAGFGRELSYLTQPQIDWRTYLWRYLIRTPTDFTGFDRRFIGRKLYLEALEGESVKVYIAVDTSGSVGDRELRLFLGEVRGILQSYPHLEGELYYADADAYGPYKLDSDSPIPKPIGGGGTSFIPFFQQVKNRQQFETNADLTYFNLESRILYMARLTGTNFTGANLRGAYLYGAFLQEATLVGADLRGAILQLANLEGANLVGADLSGANLTSANLLNANLLGVDLSNAILVGATMPDGTKRRW</sequence>